<sequence>MADRQTATGTSKTIRAAGAVVWRRSPYDGSVEIALIHRPRYDDYSHPKGKVKPGEPFAQAALREVREETGLECVLGPALPSSHYLVAGRPKEVRYWAAQAVSGSFVPNREVDRLVWLPPSEARRRLTYDRDRPLVDELMRALGTLGNIT</sequence>
<dbReference type="InterPro" id="IPR020084">
    <property type="entry name" value="NUDIX_hydrolase_CS"/>
</dbReference>
<keyword evidence="4" id="KW-1185">Reference proteome</keyword>
<evidence type="ECO:0000256" key="1">
    <source>
        <dbReference type="ARBA" id="ARBA00022801"/>
    </source>
</evidence>
<protein>
    <submittedName>
        <fullName evidence="3">NUDIX hydrolase</fullName>
    </submittedName>
</protein>
<dbReference type="Gene3D" id="3.90.79.10">
    <property type="entry name" value="Nucleoside Triphosphate Pyrophosphohydrolase"/>
    <property type="match status" value="1"/>
</dbReference>
<dbReference type="PROSITE" id="PS51462">
    <property type="entry name" value="NUDIX"/>
    <property type="match status" value="1"/>
</dbReference>
<dbReference type="PANTHER" id="PTHR21340">
    <property type="entry name" value="DIADENOSINE 5,5-P1,P4-TETRAPHOSPHATE PYROPHOSPHOHYDROLASE MUTT"/>
    <property type="match status" value="1"/>
</dbReference>
<dbReference type="PROSITE" id="PS00893">
    <property type="entry name" value="NUDIX_BOX"/>
    <property type="match status" value="1"/>
</dbReference>
<dbReference type="CDD" id="cd03673">
    <property type="entry name" value="NUDIX_Ap6A_hydrolase"/>
    <property type="match status" value="1"/>
</dbReference>
<evidence type="ECO:0000259" key="2">
    <source>
        <dbReference type="PROSITE" id="PS51462"/>
    </source>
</evidence>
<dbReference type="RefSeq" id="WP_255923658.1">
    <property type="nucleotide sequence ID" value="NZ_JANFNG010000038.1"/>
</dbReference>
<proteinExistence type="predicted"/>
<dbReference type="InterPro" id="IPR000086">
    <property type="entry name" value="NUDIX_hydrolase_dom"/>
</dbReference>
<feature type="domain" description="Nudix hydrolase" evidence="2">
    <location>
        <begin position="12"/>
        <end position="140"/>
    </location>
</feature>
<accession>A0ABT1Q3U1</accession>
<comment type="caution">
    <text evidence="3">The sequence shown here is derived from an EMBL/GenBank/DDBJ whole genome shotgun (WGS) entry which is preliminary data.</text>
</comment>
<dbReference type="InterPro" id="IPR051325">
    <property type="entry name" value="Nudix_hydrolase_domain"/>
</dbReference>
<dbReference type="SUPFAM" id="SSF55811">
    <property type="entry name" value="Nudix"/>
    <property type="match status" value="1"/>
</dbReference>
<name>A0ABT1Q3U1_9ACTN</name>
<evidence type="ECO:0000313" key="3">
    <source>
        <dbReference type="EMBL" id="MCQ4084591.1"/>
    </source>
</evidence>
<reference evidence="3" key="1">
    <citation type="submission" date="2022-06" db="EMBL/GenBank/DDBJ databases">
        <title>Draft genome sequence of Streptomyces sp. RB6PN25 isolated from peat swamp forest in Thailand.</title>
        <authorList>
            <person name="Duangmal K."/>
            <person name="Klaysubun C."/>
        </authorList>
    </citation>
    <scope>NUCLEOTIDE SEQUENCE</scope>
    <source>
        <strain evidence="3">RB6PN25</strain>
    </source>
</reference>
<keyword evidence="1 3" id="KW-0378">Hydrolase</keyword>
<dbReference type="InterPro" id="IPR015797">
    <property type="entry name" value="NUDIX_hydrolase-like_dom_sf"/>
</dbReference>
<gene>
    <name evidence="3" type="ORF">NGB36_29450</name>
</gene>
<organism evidence="3 4">
    <name type="scientific">Streptomyces humicola</name>
    <dbReference type="NCBI Taxonomy" id="2953240"/>
    <lineage>
        <taxon>Bacteria</taxon>
        <taxon>Bacillati</taxon>
        <taxon>Actinomycetota</taxon>
        <taxon>Actinomycetes</taxon>
        <taxon>Kitasatosporales</taxon>
        <taxon>Streptomycetaceae</taxon>
        <taxon>Streptomyces</taxon>
    </lineage>
</organism>
<evidence type="ECO:0000313" key="4">
    <source>
        <dbReference type="Proteomes" id="UP001057702"/>
    </source>
</evidence>
<dbReference type="Proteomes" id="UP001057702">
    <property type="component" value="Unassembled WGS sequence"/>
</dbReference>
<dbReference type="Pfam" id="PF00293">
    <property type="entry name" value="NUDIX"/>
    <property type="match status" value="1"/>
</dbReference>
<dbReference type="EMBL" id="JANFNG010000038">
    <property type="protein sequence ID" value="MCQ4084591.1"/>
    <property type="molecule type" value="Genomic_DNA"/>
</dbReference>
<dbReference type="GO" id="GO:0016787">
    <property type="term" value="F:hydrolase activity"/>
    <property type="evidence" value="ECO:0007669"/>
    <property type="project" value="UniProtKB-KW"/>
</dbReference>
<dbReference type="PANTHER" id="PTHR21340:SF0">
    <property type="entry name" value="BIS(5'-NUCLEOSYL)-TETRAPHOSPHATASE [ASYMMETRICAL]"/>
    <property type="match status" value="1"/>
</dbReference>